<dbReference type="Gene3D" id="2.30.120.10">
    <property type="match status" value="1"/>
</dbReference>
<dbReference type="GO" id="GO:0016811">
    <property type="term" value="F:hydrolase activity, acting on carbon-nitrogen (but not peptide) bonds, in linear amides"/>
    <property type="evidence" value="ECO:0007669"/>
    <property type="project" value="InterPro"/>
</dbReference>
<dbReference type="InterPro" id="IPR043146">
    <property type="entry name" value="Penicillin_amidase_N_B-knob"/>
</dbReference>
<evidence type="ECO:0000313" key="8">
    <source>
        <dbReference type="EMBL" id="RFF29473.1"/>
    </source>
</evidence>
<evidence type="ECO:0000256" key="7">
    <source>
        <dbReference type="SAM" id="Phobius"/>
    </source>
</evidence>
<keyword evidence="3" id="KW-0378">Hydrolase</keyword>
<organism evidence="8 9">
    <name type="scientific">Wenzhouxiangella sediminis</name>
    <dbReference type="NCBI Taxonomy" id="1792836"/>
    <lineage>
        <taxon>Bacteria</taxon>
        <taxon>Pseudomonadati</taxon>
        <taxon>Pseudomonadota</taxon>
        <taxon>Gammaproteobacteria</taxon>
        <taxon>Chromatiales</taxon>
        <taxon>Wenzhouxiangellaceae</taxon>
        <taxon>Wenzhouxiangella</taxon>
    </lineage>
</organism>
<dbReference type="InterPro" id="IPR029055">
    <property type="entry name" value="Ntn_hydrolases_N"/>
</dbReference>
<dbReference type="GO" id="GO:0046872">
    <property type="term" value="F:metal ion binding"/>
    <property type="evidence" value="ECO:0007669"/>
    <property type="project" value="UniProtKB-KW"/>
</dbReference>
<comment type="caution">
    <text evidence="8">The sequence shown here is derived from an EMBL/GenBank/DDBJ whole genome shotgun (WGS) entry which is preliminary data.</text>
</comment>
<protein>
    <submittedName>
        <fullName evidence="8">Penicillin acylase family protein</fullName>
    </submittedName>
</protein>
<gene>
    <name evidence="8" type="ORF">DZC52_12570</name>
</gene>
<proteinExistence type="inferred from homology"/>
<dbReference type="SUPFAM" id="SSF56235">
    <property type="entry name" value="N-terminal nucleophile aminohydrolases (Ntn hydrolases)"/>
    <property type="match status" value="1"/>
</dbReference>
<dbReference type="GO" id="GO:0017000">
    <property type="term" value="P:antibiotic biosynthetic process"/>
    <property type="evidence" value="ECO:0007669"/>
    <property type="project" value="InterPro"/>
</dbReference>
<dbReference type="PANTHER" id="PTHR34218">
    <property type="entry name" value="PEPTIDASE S45 PENICILLIN AMIDASE"/>
    <property type="match status" value="1"/>
</dbReference>
<feature type="binding site" evidence="6">
    <location>
        <position position="327"/>
    </location>
    <ligand>
        <name>Ca(2+)</name>
        <dbReference type="ChEBI" id="CHEBI:29108"/>
    </ligand>
</feature>
<sequence>MTIPCRSREATPSPIRRERLVSSNRGILKRSLVVSLVTVLGVAAAAWFGGPSWLDDSVMPYEGKVGFPGLDEPVEILFDDRGIPRVYARTDADAMRALGWLHAGERLFQLELIRRMARGELSAMIGEAAVELDILHRSYGFARRVAEERPELDAETAALLDAYVDGINRHIDAADRLPPGLLMLGVEPEPWSREDVLTIAYYQTFYPTTLVQRLSEAWHALTDRHGQPAADWLSELPDWTRATLPRQSITQASNTWVVAPSKSESGAALHASDPHLDIDRAPGMWYAVGLHSAETLDVVGVTAPGLPFVAMGHNGRIAWAFTVAPVDVFETYRQPRHPDDPQRVRGPNGWQKMIAREESIEIRGREKPLEREFFYTPMGRVIDKEDGHVLVMRWAGFELPLADVVSNGLALNRAGDFETFRHAATRMGALSVNWSYSDRGGNIGYVQSTPIPVRRHQRFFSVLDATDPINDWDGFHPPEDRPWALNPDQGWLANSNNHAAGNDWPYPIPGFYKHLRMRRISDYLSGQASFDREDMRRFQLSQTSDRALSWRDWLAEVAEDSGRRAIASELRRWDGTMRADSDMAGLFQLWWHYLARAVFEAEQDDRVAEWWEMRPLLDNWTHSAPEEAFPAGIDRDRAALQALEDALMIGIHPLGRIQALSIAHPMANNPLLDTWLDLSRGPVARGGDAGSLNVSYVSFDPEAGSLRVRAGASMRYVMDWADPDAFTLNLTFGQSGNPFSPHFDDFFSDFLTGEPWTVPWSRDAVERQAASRLVLEP</sequence>
<keyword evidence="9" id="KW-1185">Reference proteome</keyword>
<dbReference type="Gene3D" id="3.60.20.10">
    <property type="entry name" value="Glutamine Phosphoribosylpyrophosphate, subunit 1, domain 1"/>
    <property type="match status" value="1"/>
</dbReference>
<dbReference type="InterPro" id="IPR043147">
    <property type="entry name" value="Penicillin_amidase_A-knob"/>
</dbReference>
<keyword evidence="7" id="KW-0472">Membrane</keyword>
<dbReference type="Pfam" id="PF01804">
    <property type="entry name" value="Penicil_amidase"/>
    <property type="match status" value="1"/>
</dbReference>
<feature type="active site" description="Nucleophile" evidence="5">
    <location>
        <position position="253"/>
    </location>
</feature>
<evidence type="ECO:0000313" key="9">
    <source>
        <dbReference type="Proteomes" id="UP000260351"/>
    </source>
</evidence>
<dbReference type="InterPro" id="IPR023343">
    <property type="entry name" value="Penicillin_amidase_dom1"/>
</dbReference>
<dbReference type="PIRSF" id="PIRSF001227">
    <property type="entry name" value="Pen_acylase"/>
    <property type="match status" value="1"/>
</dbReference>
<keyword evidence="4" id="KW-0865">Zymogen</keyword>
<comment type="cofactor">
    <cofactor evidence="6">
        <name>Ca(2+)</name>
        <dbReference type="ChEBI" id="CHEBI:29108"/>
    </cofactor>
    <text evidence="6">Binds 1 Ca(2+) ion per dimer.</text>
</comment>
<accession>A0A3E1K612</accession>
<keyword evidence="6" id="KW-0106">Calcium</keyword>
<keyword evidence="7" id="KW-1133">Transmembrane helix</keyword>
<keyword evidence="7" id="KW-0812">Transmembrane</keyword>
<dbReference type="EMBL" id="QUZK01000046">
    <property type="protein sequence ID" value="RFF29473.1"/>
    <property type="molecule type" value="Genomic_DNA"/>
</dbReference>
<dbReference type="PANTHER" id="PTHR34218:SF3">
    <property type="entry name" value="ACYL-HOMOSERINE LACTONE ACYLASE PVDQ"/>
    <property type="match status" value="1"/>
</dbReference>
<reference evidence="8 9" key="1">
    <citation type="submission" date="2018-08" db="EMBL/GenBank/DDBJ databases">
        <title>Wenzhouxiangella salilacus sp. nov., a novel bacterium isolated from a saline lake in Xinjiang Province, China.</title>
        <authorList>
            <person name="Han S."/>
        </authorList>
    </citation>
    <scope>NUCLEOTIDE SEQUENCE [LARGE SCALE GENOMIC DNA]</scope>
    <source>
        <strain evidence="8 9">XDB06</strain>
    </source>
</reference>
<evidence type="ECO:0000256" key="6">
    <source>
        <dbReference type="PIRSR" id="PIRSR001227-2"/>
    </source>
</evidence>
<comment type="similarity">
    <text evidence="1">Belongs to the peptidase S45 family.</text>
</comment>
<dbReference type="CDD" id="cd03747">
    <property type="entry name" value="Ntn_PGA_like"/>
    <property type="match status" value="1"/>
</dbReference>
<keyword evidence="2" id="KW-0732">Signal</keyword>
<name>A0A3E1K612_9GAMM</name>
<dbReference type="Gene3D" id="1.10.439.10">
    <property type="entry name" value="Penicillin Amidohydrolase, domain 1"/>
    <property type="match status" value="1"/>
</dbReference>
<dbReference type="InterPro" id="IPR014395">
    <property type="entry name" value="Pen/GL7ACA/AHL_acylase"/>
</dbReference>
<evidence type="ECO:0000256" key="3">
    <source>
        <dbReference type="ARBA" id="ARBA00022801"/>
    </source>
</evidence>
<evidence type="ECO:0000256" key="5">
    <source>
        <dbReference type="PIRSR" id="PIRSR001227-1"/>
    </source>
</evidence>
<dbReference type="InterPro" id="IPR002692">
    <property type="entry name" value="S45"/>
</dbReference>
<evidence type="ECO:0000256" key="1">
    <source>
        <dbReference type="ARBA" id="ARBA00006586"/>
    </source>
</evidence>
<evidence type="ECO:0000256" key="2">
    <source>
        <dbReference type="ARBA" id="ARBA00022729"/>
    </source>
</evidence>
<dbReference type="OrthoDB" id="9760084at2"/>
<dbReference type="Proteomes" id="UP000260351">
    <property type="component" value="Unassembled WGS sequence"/>
</dbReference>
<evidence type="ECO:0000256" key="4">
    <source>
        <dbReference type="ARBA" id="ARBA00023145"/>
    </source>
</evidence>
<keyword evidence="6" id="KW-0479">Metal-binding</keyword>
<dbReference type="Gene3D" id="1.10.1400.10">
    <property type="match status" value="1"/>
</dbReference>
<feature type="transmembrane region" description="Helical" evidence="7">
    <location>
        <begin position="32"/>
        <end position="54"/>
    </location>
</feature>
<dbReference type="AlphaFoldDB" id="A0A3E1K612"/>